<organism evidence="2 3">
    <name type="scientific">Hymenolepis diminuta</name>
    <name type="common">Rat tapeworm</name>
    <dbReference type="NCBI Taxonomy" id="6216"/>
    <lineage>
        <taxon>Eukaryota</taxon>
        <taxon>Metazoa</taxon>
        <taxon>Spiralia</taxon>
        <taxon>Lophotrochozoa</taxon>
        <taxon>Platyhelminthes</taxon>
        <taxon>Cestoda</taxon>
        <taxon>Eucestoda</taxon>
        <taxon>Cyclophyllidea</taxon>
        <taxon>Hymenolepididae</taxon>
        <taxon>Hymenolepis</taxon>
    </lineage>
</organism>
<gene>
    <name evidence="2" type="ORF">WMSIL1_LOCUS6732</name>
</gene>
<keyword evidence="1" id="KW-0472">Membrane</keyword>
<reference evidence="2 3" key="1">
    <citation type="submission" date="2019-07" db="EMBL/GenBank/DDBJ databases">
        <authorList>
            <person name="Jastrzebski P J."/>
            <person name="Paukszto L."/>
            <person name="Jastrzebski P J."/>
        </authorList>
    </citation>
    <scope>NUCLEOTIDE SEQUENCE [LARGE SCALE GENOMIC DNA]</scope>
    <source>
        <strain evidence="2 3">WMS-il1</strain>
    </source>
</reference>
<dbReference type="AlphaFoldDB" id="A0A564YIX4"/>
<keyword evidence="1" id="KW-0812">Transmembrane</keyword>
<proteinExistence type="predicted"/>
<evidence type="ECO:0000313" key="2">
    <source>
        <dbReference type="EMBL" id="VUZ47140.1"/>
    </source>
</evidence>
<accession>A0A564YIX4</accession>
<feature type="transmembrane region" description="Helical" evidence="1">
    <location>
        <begin position="108"/>
        <end position="132"/>
    </location>
</feature>
<keyword evidence="3" id="KW-1185">Reference proteome</keyword>
<evidence type="ECO:0000313" key="3">
    <source>
        <dbReference type="Proteomes" id="UP000321570"/>
    </source>
</evidence>
<dbReference type="EMBL" id="CABIJS010000222">
    <property type="protein sequence ID" value="VUZ47140.1"/>
    <property type="molecule type" value="Genomic_DNA"/>
</dbReference>
<name>A0A564YIX4_HYMDI</name>
<evidence type="ECO:0000256" key="1">
    <source>
        <dbReference type="SAM" id="Phobius"/>
    </source>
</evidence>
<protein>
    <submittedName>
        <fullName evidence="2">Uncharacterized protein</fullName>
    </submittedName>
</protein>
<keyword evidence="1" id="KW-1133">Transmembrane helix</keyword>
<sequence length="147" mass="16929">MIYASRINSVFELYDFCAITKDHFKCLPSLGGLRELCPTHVCFRFLTMIKASDNITPEDFPNECRKFDFKCSSVMSQKEPREYDYVGGISGEPVSQNMFSIRKTLTEYWLVVVCILFTLVRANAILATCVANKDIRKRYAERNPNSE</sequence>
<dbReference type="Proteomes" id="UP000321570">
    <property type="component" value="Unassembled WGS sequence"/>
</dbReference>